<evidence type="ECO:0000313" key="2">
    <source>
        <dbReference type="Proteomes" id="UP000054632"/>
    </source>
</evidence>
<proteinExistence type="predicted"/>
<protein>
    <submittedName>
        <fullName evidence="1">Uncharacterized protein</fullName>
    </submittedName>
</protein>
<name>A0A0V1F2E8_TRIPS</name>
<evidence type="ECO:0000313" key="1">
    <source>
        <dbReference type="EMBL" id="KRY79996.1"/>
    </source>
</evidence>
<comment type="caution">
    <text evidence="1">The sequence shown here is derived from an EMBL/GenBank/DDBJ whole genome shotgun (WGS) entry which is preliminary data.</text>
</comment>
<gene>
    <name evidence="1" type="ORF">T4A_3815</name>
</gene>
<sequence length="103" mass="11579">MRGAEMHAFPSATQLIRHMSFELNSRDHMFQAQIGYISNLQPTTFTGIVWMLLHHTEAATTTATITTASTPPSPTQLPQQMVEVMISVSQPDQQSCEMLLIYR</sequence>
<dbReference type="AlphaFoldDB" id="A0A0V1F2E8"/>
<organism evidence="1 2">
    <name type="scientific">Trichinella pseudospiralis</name>
    <name type="common">Parasitic roundworm</name>
    <dbReference type="NCBI Taxonomy" id="6337"/>
    <lineage>
        <taxon>Eukaryota</taxon>
        <taxon>Metazoa</taxon>
        <taxon>Ecdysozoa</taxon>
        <taxon>Nematoda</taxon>
        <taxon>Enoplea</taxon>
        <taxon>Dorylaimia</taxon>
        <taxon>Trichinellida</taxon>
        <taxon>Trichinellidae</taxon>
        <taxon>Trichinella</taxon>
    </lineage>
</organism>
<dbReference type="Proteomes" id="UP000054632">
    <property type="component" value="Unassembled WGS sequence"/>
</dbReference>
<dbReference type="EMBL" id="JYDR01000001">
    <property type="protein sequence ID" value="KRY79996.1"/>
    <property type="molecule type" value="Genomic_DNA"/>
</dbReference>
<accession>A0A0V1F2E8</accession>
<reference evidence="1 2" key="1">
    <citation type="submission" date="2015-01" db="EMBL/GenBank/DDBJ databases">
        <title>Evolution of Trichinella species and genotypes.</title>
        <authorList>
            <person name="Korhonen P.K."/>
            <person name="Edoardo P."/>
            <person name="Giuseppe L.R."/>
            <person name="Gasser R.B."/>
        </authorList>
    </citation>
    <scope>NUCLEOTIDE SEQUENCE [LARGE SCALE GENOMIC DNA]</scope>
    <source>
        <strain evidence="1">ISS13</strain>
    </source>
</reference>